<gene>
    <name evidence="3" type="ORF">K452DRAFT_121820</name>
</gene>
<organism evidence="3 4">
    <name type="scientific">Aplosporella prunicola CBS 121167</name>
    <dbReference type="NCBI Taxonomy" id="1176127"/>
    <lineage>
        <taxon>Eukaryota</taxon>
        <taxon>Fungi</taxon>
        <taxon>Dikarya</taxon>
        <taxon>Ascomycota</taxon>
        <taxon>Pezizomycotina</taxon>
        <taxon>Dothideomycetes</taxon>
        <taxon>Dothideomycetes incertae sedis</taxon>
        <taxon>Botryosphaeriales</taxon>
        <taxon>Aplosporellaceae</taxon>
        <taxon>Aplosporella</taxon>
    </lineage>
</organism>
<keyword evidence="4" id="KW-1185">Reference proteome</keyword>
<reference evidence="3" key="1">
    <citation type="journal article" date="2020" name="Stud. Mycol.">
        <title>101 Dothideomycetes genomes: a test case for predicting lifestyles and emergence of pathogens.</title>
        <authorList>
            <person name="Haridas S."/>
            <person name="Albert R."/>
            <person name="Binder M."/>
            <person name="Bloem J."/>
            <person name="Labutti K."/>
            <person name="Salamov A."/>
            <person name="Andreopoulos B."/>
            <person name="Baker S."/>
            <person name="Barry K."/>
            <person name="Bills G."/>
            <person name="Bluhm B."/>
            <person name="Cannon C."/>
            <person name="Castanera R."/>
            <person name="Culley D."/>
            <person name="Daum C."/>
            <person name="Ezra D."/>
            <person name="Gonzalez J."/>
            <person name="Henrissat B."/>
            <person name="Kuo A."/>
            <person name="Liang C."/>
            <person name="Lipzen A."/>
            <person name="Lutzoni F."/>
            <person name="Magnuson J."/>
            <person name="Mondo S."/>
            <person name="Nolan M."/>
            <person name="Ohm R."/>
            <person name="Pangilinan J."/>
            <person name="Park H.-J."/>
            <person name="Ramirez L."/>
            <person name="Alfaro M."/>
            <person name="Sun H."/>
            <person name="Tritt A."/>
            <person name="Yoshinaga Y."/>
            <person name="Zwiers L.-H."/>
            <person name="Turgeon B."/>
            <person name="Goodwin S."/>
            <person name="Spatafora J."/>
            <person name="Crous P."/>
            <person name="Grigoriev I."/>
        </authorList>
    </citation>
    <scope>NUCLEOTIDE SEQUENCE</scope>
    <source>
        <strain evidence="3">CBS 121167</strain>
    </source>
</reference>
<dbReference type="AlphaFoldDB" id="A0A6A6BN45"/>
<accession>A0A6A6BN45</accession>
<sequence length="239" mass="26401">MTSPIEVGACVPGCLSAGPHTHLSARTYAHARTPTPPTHSLTERARRRPSFPFAFSLFPFLLFFLATPFFAPTHHDAKAPSQPFLPRTITQNTPPLHACPSPPPSTTKHHTLPSFFRPVSFHPCAHPHTHTSIHPFQTDRCRYAHIHTHKHKGAKGKKGRNEQTKNKQESDRSPARPDPAPRAGPPGRRHSRTSAVEKLGPRDCGVQRMTHAPGRAPRAKAAPGRSLLLLLPLFPSFHD</sequence>
<evidence type="ECO:0000313" key="4">
    <source>
        <dbReference type="Proteomes" id="UP000799438"/>
    </source>
</evidence>
<dbReference type="RefSeq" id="XP_033401262.1">
    <property type="nucleotide sequence ID" value="XM_033535188.1"/>
</dbReference>
<feature type="transmembrane region" description="Helical" evidence="2">
    <location>
        <begin position="51"/>
        <end position="71"/>
    </location>
</feature>
<proteinExistence type="predicted"/>
<feature type="compositionally biased region" description="Low complexity" evidence="1">
    <location>
        <begin position="212"/>
        <end position="221"/>
    </location>
</feature>
<protein>
    <submittedName>
        <fullName evidence="3">Uncharacterized protein</fullName>
    </submittedName>
</protein>
<feature type="region of interest" description="Disordered" evidence="1">
    <location>
        <begin position="148"/>
        <end position="221"/>
    </location>
</feature>
<evidence type="ECO:0000256" key="1">
    <source>
        <dbReference type="SAM" id="MobiDB-lite"/>
    </source>
</evidence>
<feature type="compositionally biased region" description="Basic and acidic residues" evidence="1">
    <location>
        <begin position="159"/>
        <end position="175"/>
    </location>
</feature>
<dbReference type="EMBL" id="ML995477">
    <property type="protein sequence ID" value="KAF2145550.1"/>
    <property type="molecule type" value="Genomic_DNA"/>
</dbReference>
<name>A0A6A6BN45_9PEZI</name>
<dbReference type="GeneID" id="54292682"/>
<keyword evidence="2" id="KW-1133">Transmembrane helix</keyword>
<dbReference type="Proteomes" id="UP000799438">
    <property type="component" value="Unassembled WGS sequence"/>
</dbReference>
<keyword evidence="2" id="KW-0812">Transmembrane</keyword>
<evidence type="ECO:0000256" key="2">
    <source>
        <dbReference type="SAM" id="Phobius"/>
    </source>
</evidence>
<feature type="compositionally biased region" description="Basic residues" evidence="1">
    <location>
        <begin position="148"/>
        <end position="158"/>
    </location>
</feature>
<keyword evidence="2" id="KW-0472">Membrane</keyword>
<feature type="region of interest" description="Disordered" evidence="1">
    <location>
        <begin position="77"/>
        <end position="113"/>
    </location>
</feature>
<evidence type="ECO:0000313" key="3">
    <source>
        <dbReference type="EMBL" id="KAF2145550.1"/>
    </source>
</evidence>